<dbReference type="Gene3D" id="1.10.10.10">
    <property type="entry name" value="Winged helix-like DNA-binding domain superfamily/Winged helix DNA-binding domain"/>
    <property type="match status" value="1"/>
</dbReference>
<evidence type="ECO:0000259" key="5">
    <source>
        <dbReference type="Pfam" id="PF04542"/>
    </source>
</evidence>
<dbReference type="PANTHER" id="PTHR43133:SF46">
    <property type="entry name" value="RNA POLYMERASE SIGMA-70 FACTOR ECF SUBFAMILY"/>
    <property type="match status" value="1"/>
</dbReference>
<evidence type="ECO:0000256" key="2">
    <source>
        <dbReference type="ARBA" id="ARBA00023015"/>
    </source>
</evidence>
<feature type="domain" description="RNA polymerase sigma factor 70 region 4 type 2" evidence="6">
    <location>
        <begin position="130"/>
        <end position="180"/>
    </location>
</feature>
<keyword evidence="2" id="KW-0805">Transcription regulation</keyword>
<name>A0ABZ0W1Z5_9BACT</name>
<dbReference type="InterPro" id="IPR007627">
    <property type="entry name" value="RNA_pol_sigma70_r2"/>
</dbReference>
<dbReference type="InterPro" id="IPR013325">
    <property type="entry name" value="RNA_pol_sigma_r2"/>
</dbReference>
<dbReference type="Gene3D" id="1.10.1740.10">
    <property type="match status" value="1"/>
</dbReference>
<dbReference type="EMBL" id="CP139960">
    <property type="protein sequence ID" value="WQD36939.1"/>
    <property type="molecule type" value="Genomic_DNA"/>
</dbReference>
<gene>
    <name evidence="7" type="ORF">U0035_14800</name>
</gene>
<keyword evidence="3" id="KW-0731">Sigma factor</keyword>
<evidence type="ECO:0000313" key="7">
    <source>
        <dbReference type="EMBL" id="WQD36939.1"/>
    </source>
</evidence>
<dbReference type="InterPro" id="IPR039425">
    <property type="entry name" value="RNA_pol_sigma-70-like"/>
</dbReference>
<dbReference type="SUPFAM" id="SSF88659">
    <property type="entry name" value="Sigma3 and sigma4 domains of RNA polymerase sigma factors"/>
    <property type="match status" value="1"/>
</dbReference>
<dbReference type="Proteomes" id="UP001325680">
    <property type="component" value="Chromosome"/>
</dbReference>
<dbReference type="PANTHER" id="PTHR43133">
    <property type="entry name" value="RNA POLYMERASE ECF-TYPE SIGMA FACTO"/>
    <property type="match status" value="1"/>
</dbReference>
<evidence type="ECO:0000256" key="4">
    <source>
        <dbReference type="ARBA" id="ARBA00023163"/>
    </source>
</evidence>
<keyword evidence="4" id="KW-0804">Transcription</keyword>
<reference evidence="7 8" key="1">
    <citation type="submission" date="2023-12" db="EMBL/GenBank/DDBJ databases">
        <title>Genome sequencing and assembly of bacterial species from a model synthetic community.</title>
        <authorList>
            <person name="Hogle S.L."/>
        </authorList>
    </citation>
    <scope>NUCLEOTIDE SEQUENCE [LARGE SCALE GENOMIC DNA]</scope>
    <source>
        <strain evidence="7 8">HAMBI_3031</strain>
    </source>
</reference>
<protein>
    <submittedName>
        <fullName evidence="7">RNA polymerase sigma-70 factor</fullName>
    </submittedName>
</protein>
<sequence length="199" mass="23026">MMHEDRLPDNVFTEKWKHLIAAGNEDAFREMFNAYAGRLTAFAFSITKNKEASIEIMDEVFIKIWKHKEQLTRITNITTYLYTATKNTALNFLSHKSRETHLQAFDFINIELMEEERPDQRLISSEILSKIKKAVEGLPPRCKIIFKLVREDGLKYKEAAEVLGVSEKTIDAQMVIAVKRIGDAVGSYFDCFPARFQKK</sequence>
<evidence type="ECO:0000313" key="8">
    <source>
        <dbReference type="Proteomes" id="UP001325680"/>
    </source>
</evidence>
<dbReference type="NCBIfam" id="TIGR02985">
    <property type="entry name" value="Sig70_bacteroi1"/>
    <property type="match status" value="1"/>
</dbReference>
<evidence type="ECO:0000256" key="3">
    <source>
        <dbReference type="ARBA" id="ARBA00023082"/>
    </source>
</evidence>
<accession>A0ABZ0W1Z5</accession>
<dbReference type="InterPro" id="IPR036388">
    <property type="entry name" value="WH-like_DNA-bd_sf"/>
</dbReference>
<dbReference type="InterPro" id="IPR013249">
    <property type="entry name" value="RNA_pol_sigma70_r4_t2"/>
</dbReference>
<feature type="domain" description="RNA polymerase sigma-70 region 2" evidence="5">
    <location>
        <begin position="31"/>
        <end position="98"/>
    </location>
</feature>
<dbReference type="NCBIfam" id="TIGR02937">
    <property type="entry name" value="sigma70-ECF"/>
    <property type="match status" value="1"/>
</dbReference>
<comment type="similarity">
    <text evidence="1">Belongs to the sigma-70 factor family. ECF subfamily.</text>
</comment>
<dbReference type="InterPro" id="IPR013324">
    <property type="entry name" value="RNA_pol_sigma_r3/r4-like"/>
</dbReference>
<dbReference type="Pfam" id="PF08281">
    <property type="entry name" value="Sigma70_r4_2"/>
    <property type="match status" value="1"/>
</dbReference>
<dbReference type="SUPFAM" id="SSF88946">
    <property type="entry name" value="Sigma2 domain of RNA polymerase sigma factors"/>
    <property type="match status" value="1"/>
</dbReference>
<evidence type="ECO:0000256" key="1">
    <source>
        <dbReference type="ARBA" id="ARBA00010641"/>
    </source>
</evidence>
<proteinExistence type="inferred from homology"/>
<dbReference type="InterPro" id="IPR014284">
    <property type="entry name" value="RNA_pol_sigma-70_dom"/>
</dbReference>
<organism evidence="7 8">
    <name type="scientific">Niabella yanshanensis</name>
    <dbReference type="NCBI Taxonomy" id="577386"/>
    <lineage>
        <taxon>Bacteria</taxon>
        <taxon>Pseudomonadati</taxon>
        <taxon>Bacteroidota</taxon>
        <taxon>Chitinophagia</taxon>
        <taxon>Chitinophagales</taxon>
        <taxon>Chitinophagaceae</taxon>
        <taxon>Niabella</taxon>
    </lineage>
</organism>
<dbReference type="RefSeq" id="WP_211316487.1">
    <property type="nucleotide sequence ID" value="NZ_CP139960.1"/>
</dbReference>
<dbReference type="InterPro" id="IPR014327">
    <property type="entry name" value="RNA_pol_sigma70_bacteroid"/>
</dbReference>
<dbReference type="Pfam" id="PF04542">
    <property type="entry name" value="Sigma70_r2"/>
    <property type="match status" value="1"/>
</dbReference>
<evidence type="ECO:0000259" key="6">
    <source>
        <dbReference type="Pfam" id="PF08281"/>
    </source>
</evidence>
<keyword evidence="8" id="KW-1185">Reference proteome</keyword>